<proteinExistence type="predicted"/>
<name>A0A222VVE9_9PSEU</name>
<organism evidence="1 2">
    <name type="scientific">Prauserella marina</name>
    <dbReference type="NCBI Taxonomy" id="530584"/>
    <lineage>
        <taxon>Bacteria</taxon>
        <taxon>Bacillati</taxon>
        <taxon>Actinomycetota</taxon>
        <taxon>Actinomycetes</taxon>
        <taxon>Pseudonocardiales</taxon>
        <taxon>Pseudonocardiaceae</taxon>
        <taxon>Prauserella</taxon>
    </lineage>
</organism>
<evidence type="ECO:0000313" key="2">
    <source>
        <dbReference type="Proteomes" id="UP000199494"/>
    </source>
</evidence>
<dbReference type="STRING" id="530584.SAMN05421630_111210"/>
<dbReference type="OrthoDB" id="9795007at2"/>
<dbReference type="RefSeq" id="WP_091809344.1">
    <property type="nucleotide sequence ID" value="NZ_CP016353.1"/>
</dbReference>
<evidence type="ECO:0000313" key="1">
    <source>
        <dbReference type="EMBL" id="SDD71499.1"/>
    </source>
</evidence>
<dbReference type="PANTHER" id="PTHR43611">
    <property type="entry name" value="ALPHA-D-GLUCOSE 1-PHOSPHATE PHOSPHATASE"/>
    <property type="match status" value="1"/>
</dbReference>
<dbReference type="InterPro" id="IPR006439">
    <property type="entry name" value="HAD-SF_hydro_IA"/>
</dbReference>
<keyword evidence="2" id="KW-1185">Reference proteome</keyword>
<reference evidence="1 2" key="1">
    <citation type="submission" date="2016-10" db="EMBL/GenBank/DDBJ databases">
        <authorList>
            <person name="de Groot N.N."/>
        </authorList>
    </citation>
    <scope>NUCLEOTIDE SEQUENCE [LARGE SCALE GENOMIC DNA]</scope>
    <source>
        <strain evidence="1 2">CGMCC 4.5506</strain>
    </source>
</reference>
<dbReference type="SUPFAM" id="SSF56784">
    <property type="entry name" value="HAD-like"/>
    <property type="match status" value="1"/>
</dbReference>
<dbReference type="NCBIfam" id="TIGR01509">
    <property type="entry name" value="HAD-SF-IA-v3"/>
    <property type="match status" value="1"/>
</dbReference>
<dbReference type="PANTHER" id="PTHR43611:SF3">
    <property type="entry name" value="FLAVIN MONONUCLEOTIDE HYDROLASE 1, CHLOROPLATIC"/>
    <property type="match status" value="1"/>
</dbReference>
<dbReference type="EMBL" id="FMZE01000011">
    <property type="protein sequence ID" value="SDD71499.1"/>
    <property type="molecule type" value="Genomic_DNA"/>
</dbReference>
<dbReference type="KEGG" id="pmad:BAY61_26120"/>
<sequence length="137" mass="14192">MFRGIVLDYAGVLTDPDAGELFAALDVARDNGIRTALLSNAAGGGQARRRLAAWFDVLVFSGEAGVAKPEAEVYRLTADQLGLSVATCVFVDDSARNVDGAVAAGMVGIRHSSVPETLAELTALFPVLENKAGGRSA</sequence>
<dbReference type="InterPro" id="IPR036412">
    <property type="entry name" value="HAD-like_sf"/>
</dbReference>
<accession>A0A222VVE9</accession>
<dbReference type="AlphaFoldDB" id="A0A222VVE9"/>
<dbReference type="Gene3D" id="3.40.50.1000">
    <property type="entry name" value="HAD superfamily/HAD-like"/>
    <property type="match status" value="1"/>
</dbReference>
<protein>
    <submittedName>
        <fullName evidence="1">Haloacid dehalogenase superfamily, subfamily IA, variant 3 with third motif having DD or ED/haloacid dehalogenase superfamily, subfamily IA, variant 1 with third motif having Dx(3-4)D or Dx(3-4)E</fullName>
    </submittedName>
</protein>
<dbReference type="Proteomes" id="UP000199494">
    <property type="component" value="Unassembled WGS sequence"/>
</dbReference>
<dbReference type="Pfam" id="PF00702">
    <property type="entry name" value="Hydrolase"/>
    <property type="match status" value="1"/>
</dbReference>
<gene>
    <name evidence="1" type="ORF">SAMN05421630_111210</name>
</gene>
<dbReference type="InterPro" id="IPR023214">
    <property type="entry name" value="HAD_sf"/>
</dbReference>